<comment type="caution">
    <text evidence="7">The sequence shown here is derived from an EMBL/GenBank/DDBJ whole genome shotgun (WGS) entry which is preliminary data.</text>
</comment>
<dbReference type="Gene3D" id="3.40.1010.10">
    <property type="entry name" value="Cobalt-precorrin-4 Transmethylase, Domain 1"/>
    <property type="match status" value="1"/>
</dbReference>
<dbReference type="Pfam" id="PF00590">
    <property type="entry name" value="TP_methylase"/>
    <property type="match status" value="1"/>
</dbReference>
<dbReference type="GO" id="GO:0009236">
    <property type="term" value="P:cobalamin biosynthetic process"/>
    <property type="evidence" value="ECO:0007669"/>
    <property type="project" value="UniProtKB-UniPathway"/>
</dbReference>
<dbReference type="InterPro" id="IPR000878">
    <property type="entry name" value="4pyrrol_Mease"/>
</dbReference>
<dbReference type="EMBL" id="SMAK01000001">
    <property type="protein sequence ID" value="TCT13569.1"/>
    <property type="molecule type" value="Genomic_DNA"/>
</dbReference>
<sequence length="408" mass="42241">MSGGTSPGRWLAIVGIGEDGVEALGPAARALVANARIVYGGARHLKLAGSLISGEARAWPSPISDAFAAIAGLRGTPVTILASGDPYCFGIGGALARHVAADETIAIPAPSAFSLAAARLGWPLEEVATLSCCGRPVEAILPHLQPDRRLLVLSADASTPAAVARLLARYGFGGSLVHVMEALAGPRERLRGTTAAGFDLADIDPLNLVALEVVAGPDARVMPLSGGLPDDFFESDGQLTKREIRAVTLSALMPMAGQCLWDVGAGSGSVSIEWLVRHPANRAIAIERDADRAARAARNAASLGVPRLEVVTGEAPGAFAGLPEPDAVFIGGGGQADGVIEAAWRALRRGGRIVVNSVTLETEARLIEAHGRCGGTLTRLSVERLERIGGRQGFRPAMTVTQWAARKP</sequence>
<evidence type="ECO:0000313" key="7">
    <source>
        <dbReference type="EMBL" id="TCT13569.1"/>
    </source>
</evidence>
<dbReference type="AlphaFoldDB" id="A0A4V6NZS8"/>
<evidence type="ECO:0000256" key="4">
    <source>
        <dbReference type="ARBA" id="ARBA00022679"/>
    </source>
</evidence>
<dbReference type="InterPro" id="IPR014008">
    <property type="entry name" value="Cbl_synth_MTase_CbiT"/>
</dbReference>
<evidence type="ECO:0000256" key="2">
    <source>
        <dbReference type="ARBA" id="ARBA00022573"/>
    </source>
</evidence>
<reference evidence="7 8" key="1">
    <citation type="submission" date="2019-03" db="EMBL/GenBank/DDBJ databases">
        <title>Genomic Encyclopedia of Type Strains, Phase IV (KMG-IV): sequencing the most valuable type-strain genomes for metagenomic binning, comparative biology and taxonomic classification.</title>
        <authorList>
            <person name="Goeker M."/>
        </authorList>
    </citation>
    <scope>NUCLEOTIDE SEQUENCE [LARGE SCALE GENOMIC DNA]</scope>
    <source>
        <strain evidence="7 8">DSM 19345</strain>
    </source>
</reference>
<dbReference type="InterPro" id="IPR014777">
    <property type="entry name" value="4pyrrole_Mease_sub1"/>
</dbReference>
<dbReference type="Proteomes" id="UP000295678">
    <property type="component" value="Unassembled WGS sequence"/>
</dbReference>
<dbReference type="Gene3D" id="3.40.50.150">
    <property type="entry name" value="Vaccinia Virus protein VP39"/>
    <property type="match status" value="1"/>
</dbReference>
<dbReference type="InterPro" id="IPR006365">
    <property type="entry name" value="Cbl_synth_CobL"/>
</dbReference>
<dbReference type="GO" id="GO:0032259">
    <property type="term" value="P:methylation"/>
    <property type="evidence" value="ECO:0007669"/>
    <property type="project" value="UniProtKB-KW"/>
</dbReference>
<dbReference type="InterPro" id="IPR029063">
    <property type="entry name" value="SAM-dependent_MTases_sf"/>
</dbReference>
<proteinExistence type="predicted"/>
<keyword evidence="2" id="KW-0169">Cobalamin biosynthesis</keyword>
<organism evidence="7 8">
    <name type="scientific">Tepidamorphus gemmatus</name>
    <dbReference type="NCBI Taxonomy" id="747076"/>
    <lineage>
        <taxon>Bacteria</taxon>
        <taxon>Pseudomonadati</taxon>
        <taxon>Pseudomonadota</taxon>
        <taxon>Alphaproteobacteria</taxon>
        <taxon>Hyphomicrobiales</taxon>
        <taxon>Tepidamorphaceae</taxon>
        <taxon>Tepidamorphus</taxon>
    </lineage>
</organism>
<evidence type="ECO:0000256" key="1">
    <source>
        <dbReference type="ARBA" id="ARBA00004953"/>
    </source>
</evidence>
<evidence type="ECO:0000256" key="5">
    <source>
        <dbReference type="ARBA" id="ARBA00022691"/>
    </source>
</evidence>
<keyword evidence="3 7" id="KW-0489">Methyltransferase</keyword>
<protein>
    <submittedName>
        <fullName evidence="7">Precorrin-6Y C5,15-methyltransferase (Decarboxylating)</fullName>
    </submittedName>
</protein>
<dbReference type="RefSeq" id="WP_132804943.1">
    <property type="nucleotide sequence ID" value="NZ_SMAK01000001.1"/>
</dbReference>
<keyword evidence="8" id="KW-1185">Reference proteome</keyword>
<dbReference type="CDD" id="cd02440">
    <property type="entry name" value="AdoMet_MTases"/>
    <property type="match status" value="1"/>
</dbReference>
<dbReference type="PANTHER" id="PTHR43182:SF1">
    <property type="entry name" value="COBALT-PRECORRIN-7 C(5)-METHYLTRANSFERASE"/>
    <property type="match status" value="1"/>
</dbReference>
<dbReference type="UniPathway" id="UPA00148"/>
<dbReference type="SUPFAM" id="SSF53335">
    <property type="entry name" value="S-adenosyl-L-methionine-dependent methyltransferases"/>
    <property type="match status" value="1"/>
</dbReference>
<evidence type="ECO:0000313" key="8">
    <source>
        <dbReference type="Proteomes" id="UP000295678"/>
    </source>
</evidence>
<keyword evidence="5" id="KW-0949">S-adenosyl-L-methionine</keyword>
<dbReference type="NCBIfam" id="TIGR02467">
    <property type="entry name" value="CbiE"/>
    <property type="match status" value="1"/>
</dbReference>
<dbReference type="OrthoDB" id="9787825at2"/>
<dbReference type="GO" id="GO:0008276">
    <property type="term" value="F:protein methyltransferase activity"/>
    <property type="evidence" value="ECO:0007669"/>
    <property type="project" value="InterPro"/>
</dbReference>
<dbReference type="CDD" id="cd11644">
    <property type="entry name" value="Precorrin-6Y-MT"/>
    <property type="match status" value="1"/>
</dbReference>
<evidence type="ECO:0000256" key="3">
    <source>
        <dbReference type="ARBA" id="ARBA00022603"/>
    </source>
</evidence>
<dbReference type="InterPro" id="IPR035996">
    <property type="entry name" value="4pyrrol_Methylase_sf"/>
</dbReference>
<comment type="pathway">
    <text evidence="1">Cofactor biosynthesis; adenosylcobalamin biosynthesis.</text>
</comment>
<dbReference type="InterPro" id="IPR050714">
    <property type="entry name" value="Cobalamin_biosynth_MTase"/>
</dbReference>
<feature type="domain" description="Tetrapyrrole methylase" evidence="6">
    <location>
        <begin position="11"/>
        <end position="195"/>
    </location>
</feature>
<evidence type="ECO:0000259" key="6">
    <source>
        <dbReference type="Pfam" id="PF00590"/>
    </source>
</evidence>
<dbReference type="PANTHER" id="PTHR43182">
    <property type="entry name" value="COBALT-PRECORRIN-6B C(15)-METHYLTRANSFERASE (DECARBOXYLATING)"/>
    <property type="match status" value="1"/>
</dbReference>
<dbReference type="PIRSF" id="PIRSF036428">
    <property type="entry name" value="CobL"/>
    <property type="match status" value="1"/>
</dbReference>
<dbReference type="InterPro" id="IPR012818">
    <property type="entry name" value="CbiE"/>
</dbReference>
<name>A0A4V6NZS8_9HYPH</name>
<dbReference type="NCBIfam" id="TIGR02469">
    <property type="entry name" value="CbiT"/>
    <property type="match status" value="1"/>
</dbReference>
<accession>A0A4V6NZS8</accession>
<dbReference type="SUPFAM" id="SSF53790">
    <property type="entry name" value="Tetrapyrrole methylase"/>
    <property type="match status" value="1"/>
</dbReference>
<keyword evidence="4 7" id="KW-0808">Transferase</keyword>
<gene>
    <name evidence="7" type="ORF">EDC22_101437</name>
</gene>